<evidence type="ECO:0000259" key="1">
    <source>
        <dbReference type="PROSITE" id="PS50234"/>
    </source>
</evidence>
<organism evidence="2 3">
    <name type="scientific">Methanooceanicella nereidis</name>
    <dbReference type="NCBI Taxonomy" id="2052831"/>
    <lineage>
        <taxon>Archaea</taxon>
        <taxon>Methanobacteriati</taxon>
        <taxon>Methanobacteriota</taxon>
        <taxon>Stenosarchaea group</taxon>
        <taxon>Methanomicrobia</taxon>
        <taxon>Methanocellales</taxon>
        <taxon>Methanocellaceae</taxon>
        <taxon>Methanooceanicella</taxon>
    </lineage>
</organism>
<dbReference type="InterPro" id="IPR002035">
    <property type="entry name" value="VWF_A"/>
</dbReference>
<dbReference type="SUPFAM" id="SSF49373">
    <property type="entry name" value="Invasin/intimin cell-adhesion fragments"/>
    <property type="match status" value="2"/>
</dbReference>
<keyword evidence="3" id="KW-1185">Reference proteome</keyword>
<sequence>MCFIIVVCLISILFSGIFPAVVKADTGYSIDTEILTSIPRVTEPVDVKVSVLENGIPLSDKNVELQVTYPDSSTQILTCVTDSSGIALFSFIASTKAEDHNLRINVSNNILTRSIPVQASDPESIYLAYSRKLVQANGISTALITAIVEDKYQNRNKSTVLGVDTSSGIHLEGVTDEFGTLSFNAGPGASSYIENIQVSTKSSPVTISNSTQVWFVDGDLTLERSAEIIVANSSVTITGTLTNGGSIFTGVPVYYEFYLYRPGQNNSIPYYVVSDTGVASVTLNASTSIGTNYVMCKVRDLDLFRMTTFQVMSSSPTNLTVFTIPSDPVFADGVSTYKIMAQLSDEFGNRAPSGILINFSNPYGEVWSVPTNKFGTAEITSSPSSYPGEVLINVSTINNLTKSISLQYIVGPPCKVYLRAIPNVVASSEVLNDESFKNIHATNVTAIVTDEWYHPLPGQYVELTVPTGNGLISEPSSGTTNQFGEFRSVFTLDNNSFYFGEATVKAESNGMMATANIIYTNRSFLSVSTEVEPRIAAVNKSVNVTINITGIGWKVAPKPVDAMLVIDTSSSMDWYADLDRQGELPKTGWIPDDKKWYKIGEYTMTQRPKSIDFMCGWRYNNQGLSGSQTTYYDLLVQYPNGNNYTCTSGLTERIHVVNDAKNMPLGTYQLYARYQNGTIAPPSPYFLSVELNTKRIKAAKDASKDFVETVSPLDRVGLVSYNSNSQLRYPLTPMSGDRSGLISSINGMSLGGGTYTHLGLSRAIDHLLSTTNDDVKKVIILLTDGYSYYPDNDRAQALRARDNGIILYTVGFGGCDEEQLSYLANVTGGKYYRASNSSDLSERFKFIATDMHDTIAQSSELTLLGERSEINGTVINNAEYVSGSAIVTATNGTKYQKDPTITFNDSSYTLKWNPGVIRVNEIWSVKYQLLIKKGGYIYPIGNGSQISFLRPDDSIGTSEIGYEVIYASDNLTAGLNADDRIINITIISPGNNSRIRNDLTEVVWLVRYNDTGNYTQVIDFAPDTTGIFNVISTGFQGNMSNNNTPFKEYWNVRDLPFGNYLLRISASDGNSTDSTFIVVNRPDMRGQIILE</sequence>
<dbReference type="Pfam" id="PF00092">
    <property type="entry name" value="VWA"/>
    <property type="match status" value="1"/>
</dbReference>
<evidence type="ECO:0000313" key="2">
    <source>
        <dbReference type="EMBL" id="MCD1294140.1"/>
    </source>
</evidence>
<dbReference type="InterPro" id="IPR008964">
    <property type="entry name" value="Invasin/intimin_cell_adhesion"/>
</dbReference>
<accession>A0AAP2RCK2</accession>
<protein>
    <recommendedName>
        <fullName evidence="1">VWFA domain-containing protein</fullName>
    </recommendedName>
</protein>
<name>A0AAP2RCK2_9EURY</name>
<dbReference type="PANTHER" id="PTHR22588">
    <property type="entry name" value="VWFA DOMAIN-CONTAINING PROTEIN"/>
    <property type="match status" value="1"/>
</dbReference>
<dbReference type="InterPro" id="IPR036465">
    <property type="entry name" value="vWFA_dom_sf"/>
</dbReference>
<dbReference type="Proteomes" id="UP001320159">
    <property type="component" value="Unassembled WGS sequence"/>
</dbReference>
<comment type="caution">
    <text evidence="2">The sequence shown here is derived from an EMBL/GenBank/DDBJ whole genome shotgun (WGS) entry which is preliminary data.</text>
</comment>
<dbReference type="SMART" id="SM00327">
    <property type="entry name" value="VWA"/>
    <property type="match status" value="1"/>
</dbReference>
<dbReference type="InterPro" id="IPR052229">
    <property type="entry name" value="Collagen-VI/PIF"/>
</dbReference>
<gene>
    <name evidence="2" type="ORF">CUJ83_03920</name>
</gene>
<dbReference type="SUPFAM" id="SSF53300">
    <property type="entry name" value="vWA-like"/>
    <property type="match status" value="1"/>
</dbReference>
<dbReference type="PROSITE" id="PS50234">
    <property type="entry name" value="VWFA"/>
    <property type="match status" value="1"/>
</dbReference>
<dbReference type="EMBL" id="PGCK01000002">
    <property type="protein sequence ID" value="MCD1294140.1"/>
    <property type="molecule type" value="Genomic_DNA"/>
</dbReference>
<reference evidence="2 3" key="1">
    <citation type="submission" date="2017-11" db="EMBL/GenBank/DDBJ databases">
        <title>Isolation and Characterization of Family Methanocellaceae Species from Potential Methane Hydrate Area Offshore Southwestern Taiwan.</title>
        <authorList>
            <person name="Zhang W.-L."/>
            <person name="Chen W.-C."/>
            <person name="Lai M.-C."/>
            <person name="Chen S.-C."/>
        </authorList>
    </citation>
    <scope>NUCLEOTIDE SEQUENCE [LARGE SCALE GENOMIC DNA]</scope>
    <source>
        <strain evidence="2 3">CWC-04</strain>
    </source>
</reference>
<dbReference type="PANTHER" id="PTHR22588:SF3">
    <property type="entry name" value="VWFA DOMAIN-CONTAINING PROTEIN"/>
    <property type="match status" value="1"/>
</dbReference>
<dbReference type="Gene3D" id="2.60.40.10">
    <property type="entry name" value="Immunoglobulins"/>
    <property type="match status" value="2"/>
</dbReference>
<feature type="domain" description="VWFA" evidence="1">
    <location>
        <begin position="688"/>
        <end position="847"/>
    </location>
</feature>
<dbReference type="CDD" id="cd01450">
    <property type="entry name" value="vWFA_subfamily_ECM"/>
    <property type="match status" value="1"/>
</dbReference>
<evidence type="ECO:0000313" key="3">
    <source>
        <dbReference type="Proteomes" id="UP001320159"/>
    </source>
</evidence>
<dbReference type="AlphaFoldDB" id="A0AAP2RCK2"/>
<proteinExistence type="predicted"/>
<dbReference type="InterPro" id="IPR013783">
    <property type="entry name" value="Ig-like_fold"/>
</dbReference>
<dbReference type="Gene3D" id="3.40.50.410">
    <property type="entry name" value="von Willebrand factor, type A domain"/>
    <property type="match status" value="1"/>
</dbReference>